<feature type="signal peptide" evidence="1">
    <location>
        <begin position="1"/>
        <end position="21"/>
    </location>
</feature>
<comment type="caution">
    <text evidence="2">The sequence shown here is derived from an EMBL/GenBank/DDBJ whole genome shotgun (WGS) entry which is preliminary data.</text>
</comment>
<dbReference type="RefSeq" id="WP_386403746.1">
    <property type="nucleotide sequence ID" value="NZ_JBHTJH010000004.1"/>
</dbReference>
<keyword evidence="1" id="KW-0732">Signal</keyword>
<evidence type="ECO:0000256" key="1">
    <source>
        <dbReference type="SAM" id="SignalP"/>
    </source>
</evidence>
<name>A0ABW3CV74_9FLAO</name>
<evidence type="ECO:0000313" key="3">
    <source>
        <dbReference type="Proteomes" id="UP001596978"/>
    </source>
</evidence>
<gene>
    <name evidence="2" type="ORF">ACFQ1M_03135</name>
</gene>
<feature type="chain" id="PRO_5046282045" evidence="1">
    <location>
        <begin position="22"/>
        <end position="113"/>
    </location>
</feature>
<sequence>MKKLRALAAVMTLAMSYTMTASDGKGLKGSKVQAPSIRVENNLVSVSILNRELAQYRVAIYDEYGELMYQGGLGDEISLGKMFDFSIAKKGYYTFKFSNDNGYRFSYQLKVGV</sequence>
<evidence type="ECO:0000313" key="2">
    <source>
        <dbReference type="EMBL" id="MFD0861189.1"/>
    </source>
</evidence>
<keyword evidence="3" id="KW-1185">Reference proteome</keyword>
<reference evidence="3" key="1">
    <citation type="journal article" date="2019" name="Int. J. Syst. Evol. Microbiol.">
        <title>The Global Catalogue of Microorganisms (GCM) 10K type strain sequencing project: providing services to taxonomists for standard genome sequencing and annotation.</title>
        <authorList>
            <consortium name="The Broad Institute Genomics Platform"/>
            <consortium name="The Broad Institute Genome Sequencing Center for Infectious Disease"/>
            <person name="Wu L."/>
            <person name="Ma J."/>
        </authorList>
    </citation>
    <scope>NUCLEOTIDE SEQUENCE [LARGE SCALE GENOMIC DNA]</scope>
    <source>
        <strain evidence="3">CCUG 62952</strain>
    </source>
</reference>
<dbReference type="EMBL" id="JBHTJH010000004">
    <property type="protein sequence ID" value="MFD0861189.1"/>
    <property type="molecule type" value="Genomic_DNA"/>
</dbReference>
<proteinExistence type="predicted"/>
<accession>A0ABW3CV74</accession>
<dbReference type="Proteomes" id="UP001596978">
    <property type="component" value="Unassembled WGS sequence"/>
</dbReference>
<protein>
    <submittedName>
        <fullName evidence="2">Uncharacterized protein</fullName>
    </submittedName>
</protein>
<organism evidence="2 3">
    <name type="scientific">Sungkyunkwania multivorans</name>
    <dbReference type="NCBI Taxonomy" id="1173618"/>
    <lineage>
        <taxon>Bacteria</taxon>
        <taxon>Pseudomonadati</taxon>
        <taxon>Bacteroidota</taxon>
        <taxon>Flavobacteriia</taxon>
        <taxon>Flavobacteriales</taxon>
        <taxon>Flavobacteriaceae</taxon>
        <taxon>Sungkyunkwania</taxon>
    </lineage>
</organism>